<name>A0AAW0IM28_QUESU</name>
<sequence length="42" mass="4398">MTLGFIVSAIVVPYAKSIVSSKIAVSTCLLVILISRSICVCV</sequence>
<organism evidence="1 2">
    <name type="scientific">Quercus suber</name>
    <name type="common">Cork oak</name>
    <dbReference type="NCBI Taxonomy" id="58331"/>
    <lineage>
        <taxon>Eukaryota</taxon>
        <taxon>Viridiplantae</taxon>
        <taxon>Streptophyta</taxon>
        <taxon>Embryophyta</taxon>
        <taxon>Tracheophyta</taxon>
        <taxon>Spermatophyta</taxon>
        <taxon>Magnoliopsida</taxon>
        <taxon>eudicotyledons</taxon>
        <taxon>Gunneridae</taxon>
        <taxon>Pentapetalae</taxon>
        <taxon>rosids</taxon>
        <taxon>fabids</taxon>
        <taxon>Fagales</taxon>
        <taxon>Fagaceae</taxon>
        <taxon>Quercus</taxon>
    </lineage>
</organism>
<comment type="caution">
    <text evidence="1">The sequence shown here is derived from an EMBL/GenBank/DDBJ whole genome shotgun (WGS) entry which is preliminary data.</text>
</comment>
<evidence type="ECO:0000313" key="1">
    <source>
        <dbReference type="EMBL" id="KAK7815407.1"/>
    </source>
</evidence>
<evidence type="ECO:0000313" key="2">
    <source>
        <dbReference type="Proteomes" id="UP000237347"/>
    </source>
</evidence>
<reference evidence="1 2" key="1">
    <citation type="journal article" date="2018" name="Sci. Data">
        <title>The draft genome sequence of cork oak.</title>
        <authorList>
            <person name="Ramos A.M."/>
            <person name="Usie A."/>
            <person name="Barbosa P."/>
            <person name="Barros P.M."/>
            <person name="Capote T."/>
            <person name="Chaves I."/>
            <person name="Simoes F."/>
            <person name="Abreu I."/>
            <person name="Carrasquinho I."/>
            <person name="Faro C."/>
            <person name="Guimaraes J.B."/>
            <person name="Mendonca D."/>
            <person name="Nobrega F."/>
            <person name="Rodrigues L."/>
            <person name="Saibo N.J.M."/>
            <person name="Varela M.C."/>
            <person name="Egas C."/>
            <person name="Matos J."/>
            <person name="Miguel C.M."/>
            <person name="Oliveira M.M."/>
            <person name="Ricardo C.P."/>
            <person name="Goncalves S."/>
        </authorList>
    </citation>
    <scope>NUCLEOTIDE SEQUENCE [LARGE SCALE GENOMIC DNA]</scope>
    <source>
        <strain evidence="2">cv. HL8</strain>
    </source>
</reference>
<keyword evidence="2" id="KW-1185">Reference proteome</keyword>
<dbReference type="EMBL" id="PKMF04001009">
    <property type="protein sequence ID" value="KAK7815407.1"/>
    <property type="molecule type" value="Genomic_DNA"/>
</dbReference>
<proteinExistence type="predicted"/>
<accession>A0AAW0IM28</accession>
<dbReference type="AlphaFoldDB" id="A0AAW0IM28"/>
<protein>
    <submittedName>
        <fullName evidence="1">Uncharacterized protein</fullName>
    </submittedName>
</protein>
<dbReference type="Proteomes" id="UP000237347">
    <property type="component" value="Unassembled WGS sequence"/>
</dbReference>
<gene>
    <name evidence="1" type="ORF">CFP56_001686</name>
</gene>